<reference evidence="1" key="1">
    <citation type="submission" date="2020-11" db="EMBL/GenBank/DDBJ databases">
        <authorList>
            <consortium name="DOE Joint Genome Institute"/>
            <person name="Ahrendt S."/>
            <person name="Riley R."/>
            <person name="Andreopoulos W."/>
            <person name="Labutti K."/>
            <person name="Pangilinan J."/>
            <person name="Ruiz-Duenas F.J."/>
            <person name="Barrasa J.M."/>
            <person name="Sanchez-Garcia M."/>
            <person name="Camarero S."/>
            <person name="Miyauchi S."/>
            <person name="Serrano A."/>
            <person name="Linde D."/>
            <person name="Babiker R."/>
            <person name="Drula E."/>
            <person name="Ayuso-Fernandez I."/>
            <person name="Pacheco R."/>
            <person name="Padilla G."/>
            <person name="Ferreira P."/>
            <person name="Barriuso J."/>
            <person name="Kellner H."/>
            <person name="Castanera R."/>
            <person name="Alfaro M."/>
            <person name="Ramirez L."/>
            <person name="Pisabarro A.G."/>
            <person name="Kuo A."/>
            <person name="Tritt A."/>
            <person name="Lipzen A."/>
            <person name="He G."/>
            <person name="Yan M."/>
            <person name="Ng V."/>
            <person name="Cullen D."/>
            <person name="Martin F."/>
            <person name="Rosso M.-N."/>
            <person name="Henrissat B."/>
            <person name="Hibbett D."/>
            <person name="Martinez A.T."/>
            <person name="Grigoriev I.V."/>
        </authorList>
    </citation>
    <scope>NUCLEOTIDE SEQUENCE</scope>
    <source>
        <strain evidence="1">ATCC 90797</strain>
    </source>
</reference>
<accession>A0A9P6D8N4</accession>
<evidence type="ECO:0000313" key="1">
    <source>
        <dbReference type="EMBL" id="KAF9486985.1"/>
    </source>
</evidence>
<gene>
    <name evidence="1" type="ORF">BDN71DRAFT_1552307</name>
</gene>
<protein>
    <submittedName>
        <fullName evidence="1">Uncharacterized protein</fullName>
    </submittedName>
</protein>
<sequence length="71" mass="7923">MSVDQTPFIVVPFNRLPSDRCDDPCETRICAERKCIRNRILGVSEAQLEDDGDAMALLNSVGSELNQSLRL</sequence>
<evidence type="ECO:0000313" key="2">
    <source>
        <dbReference type="Proteomes" id="UP000807025"/>
    </source>
</evidence>
<comment type="caution">
    <text evidence="1">The sequence shown here is derived from an EMBL/GenBank/DDBJ whole genome shotgun (WGS) entry which is preliminary data.</text>
</comment>
<dbReference type="EMBL" id="MU154843">
    <property type="protein sequence ID" value="KAF9486985.1"/>
    <property type="molecule type" value="Genomic_DNA"/>
</dbReference>
<proteinExistence type="predicted"/>
<dbReference type="Proteomes" id="UP000807025">
    <property type="component" value="Unassembled WGS sequence"/>
</dbReference>
<dbReference type="AlphaFoldDB" id="A0A9P6D8N4"/>
<organism evidence="1 2">
    <name type="scientific">Pleurotus eryngii</name>
    <name type="common">Boletus of the steppes</name>
    <dbReference type="NCBI Taxonomy" id="5323"/>
    <lineage>
        <taxon>Eukaryota</taxon>
        <taxon>Fungi</taxon>
        <taxon>Dikarya</taxon>
        <taxon>Basidiomycota</taxon>
        <taxon>Agaricomycotina</taxon>
        <taxon>Agaricomycetes</taxon>
        <taxon>Agaricomycetidae</taxon>
        <taxon>Agaricales</taxon>
        <taxon>Pleurotineae</taxon>
        <taxon>Pleurotaceae</taxon>
        <taxon>Pleurotus</taxon>
    </lineage>
</organism>
<dbReference type="OrthoDB" id="2161780at2759"/>
<keyword evidence="2" id="KW-1185">Reference proteome</keyword>
<name>A0A9P6D8N4_PLEER</name>